<dbReference type="Pfam" id="PF01990">
    <property type="entry name" value="ATP-synt_F"/>
    <property type="match status" value="1"/>
</dbReference>
<comment type="similarity">
    <text evidence="1">Belongs to the V-ATPase F subunit family.</text>
</comment>
<reference evidence="4 5" key="1">
    <citation type="submission" date="2020-04" db="EMBL/GenBank/DDBJ databases">
        <title>Genomic insights into acetone-butanol-ethanol (ABE) fermentation by sequencing solventogenic clostridia strains.</title>
        <authorList>
            <person name="Brown S."/>
        </authorList>
    </citation>
    <scope>NUCLEOTIDE SEQUENCE [LARGE SCALE GENOMIC DNA]</scope>
    <source>
        <strain evidence="4 5">DJ011</strain>
    </source>
</reference>
<evidence type="ECO:0000313" key="5">
    <source>
        <dbReference type="Proteomes" id="UP000563151"/>
    </source>
</evidence>
<keyword evidence="3" id="KW-0406">Ion transport</keyword>
<name>A0A923J0G3_CLOTT</name>
<dbReference type="InterPro" id="IPR008218">
    <property type="entry name" value="ATPase_V1-cplx_f_g_su"/>
</dbReference>
<dbReference type="EMBL" id="JAAZWO010000012">
    <property type="protein sequence ID" value="MBC2398276.1"/>
    <property type="molecule type" value="Genomic_DNA"/>
</dbReference>
<accession>A0A923J0G3</accession>
<comment type="caution">
    <text evidence="4">The sequence shown here is derived from an EMBL/GenBank/DDBJ whole genome shotgun (WGS) entry which is preliminary data.</text>
</comment>
<dbReference type="InterPro" id="IPR036906">
    <property type="entry name" value="ATPase_V1_fsu_sf"/>
</dbReference>
<dbReference type="AlphaFoldDB" id="A0A923J0G3"/>
<dbReference type="SUPFAM" id="SSF159468">
    <property type="entry name" value="AtpF-like"/>
    <property type="match status" value="1"/>
</dbReference>
<proteinExistence type="inferred from homology"/>
<evidence type="ECO:0000256" key="2">
    <source>
        <dbReference type="ARBA" id="ARBA00022448"/>
    </source>
</evidence>
<organism evidence="4 5">
    <name type="scientific">Clostridium tetanomorphum</name>
    <dbReference type="NCBI Taxonomy" id="1553"/>
    <lineage>
        <taxon>Bacteria</taxon>
        <taxon>Bacillati</taxon>
        <taxon>Bacillota</taxon>
        <taxon>Clostridia</taxon>
        <taxon>Eubacteriales</taxon>
        <taxon>Clostridiaceae</taxon>
        <taxon>Clostridium</taxon>
    </lineage>
</organism>
<dbReference type="RefSeq" id="WP_035150680.1">
    <property type="nucleotide sequence ID" value="NZ_JAAZWO010000012.1"/>
</dbReference>
<dbReference type="Gene3D" id="3.40.50.10580">
    <property type="entry name" value="ATPase, V1 complex, subunit F"/>
    <property type="match status" value="1"/>
</dbReference>
<evidence type="ECO:0000313" key="4">
    <source>
        <dbReference type="EMBL" id="MBC2398276.1"/>
    </source>
</evidence>
<gene>
    <name evidence="4" type="ORF">HGG79_10905</name>
</gene>
<protein>
    <submittedName>
        <fullName evidence="4">ATP synthase subunit F</fullName>
    </submittedName>
</protein>
<keyword evidence="5" id="KW-1185">Reference proteome</keyword>
<evidence type="ECO:0000256" key="3">
    <source>
        <dbReference type="ARBA" id="ARBA00023065"/>
    </source>
</evidence>
<dbReference type="Proteomes" id="UP000563151">
    <property type="component" value="Unassembled WGS sequence"/>
</dbReference>
<sequence length="102" mass="11528">MKTYLISDNIDTLVGLKIAGIQGKVVHTREEVLIILDQLLKDKNIGIIVLTERIALLIEDRVKEIKLSKYLPLIIEIPDRHGSIKEGDWILGYIKDAIGLKI</sequence>
<evidence type="ECO:0000256" key="1">
    <source>
        <dbReference type="ARBA" id="ARBA00010148"/>
    </source>
</evidence>
<keyword evidence="2" id="KW-0813">Transport</keyword>
<dbReference type="GO" id="GO:0046961">
    <property type="term" value="F:proton-transporting ATPase activity, rotational mechanism"/>
    <property type="evidence" value="ECO:0007669"/>
    <property type="project" value="InterPro"/>
</dbReference>